<sequence length="74" mass="7880">MTRHSTEGGVVGVERQPAVRWRKSSYSLKGDAQCAEVARFPGGAVGVRDSKRDGGPVLRFPHPAWTAFLATVGG</sequence>
<dbReference type="InterPro" id="IPR007278">
    <property type="entry name" value="DUF397"/>
</dbReference>
<evidence type="ECO:0000313" key="3">
    <source>
        <dbReference type="Proteomes" id="UP001577267"/>
    </source>
</evidence>
<dbReference type="EMBL" id="JBHGBT010000008">
    <property type="protein sequence ID" value="MFB4194882.1"/>
    <property type="molecule type" value="Genomic_DNA"/>
</dbReference>
<dbReference type="RefSeq" id="WP_375062842.1">
    <property type="nucleotide sequence ID" value="NZ_JBHGBT010000008.1"/>
</dbReference>
<gene>
    <name evidence="2" type="ORF">ACE11A_11025</name>
</gene>
<evidence type="ECO:0000313" key="2">
    <source>
        <dbReference type="EMBL" id="MFB4194882.1"/>
    </source>
</evidence>
<dbReference type="Pfam" id="PF04149">
    <property type="entry name" value="DUF397"/>
    <property type="match status" value="1"/>
</dbReference>
<evidence type="ECO:0000259" key="1">
    <source>
        <dbReference type="Pfam" id="PF04149"/>
    </source>
</evidence>
<comment type="caution">
    <text evidence="2">The sequence shown here is derived from an EMBL/GenBank/DDBJ whole genome shotgun (WGS) entry which is preliminary data.</text>
</comment>
<organism evidence="2 3">
    <name type="scientific">Streptomyces carpaticus</name>
    <dbReference type="NCBI Taxonomy" id="285558"/>
    <lineage>
        <taxon>Bacteria</taxon>
        <taxon>Bacillati</taxon>
        <taxon>Actinomycetota</taxon>
        <taxon>Actinomycetes</taxon>
        <taxon>Kitasatosporales</taxon>
        <taxon>Streptomycetaceae</taxon>
        <taxon>Streptomyces</taxon>
    </lineage>
</organism>
<dbReference type="Proteomes" id="UP001577267">
    <property type="component" value="Unassembled WGS sequence"/>
</dbReference>
<protein>
    <submittedName>
        <fullName evidence="2">DUF397 domain-containing protein</fullName>
    </submittedName>
</protein>
<reference evidence="2 3" key="1">
    <citation type="submission" date="2024-09" db="EMBL/GenBank/DDBJ databases">
        <title>Draft genome sequence of multifaceted antimicrobials producing Streptomyces sp. strain FH1.</title>
        <authorList>
            <person name="Hassan F."/>
            <person name="Ali H."/>
            <person name="Hassan N."/>
            <person name="Nawaz A."/>
        </authorList>
    </citation>
    <scope>NUCLEOTIDE SEQUENCE [LARGE SCALE GENOMIC DNA]</scope>
    <source>
        <strain evidence="2 3">FH1</strain>
    </source>
</reference>
<accession>A0ABV4ZL72</accession>
<feature type="domain" description="DUF397" evidence="1">
    <location>
        <begin position="20"/>
        <end position="72"/>
    </location>
</feature>
<proteinExistence type="predicted"/>
<keyword evidence="3" id="KW-1185">Reference proteome</keyword>
<name>A0ABV4ZL72_9ACTN</name>